<keyword evidence="6 11" id="KW-0560">Oxidoreductase</keyword>
<dbReference type="PANTHER" id="PTHR24300:SF301">
    <property type="entry name" value="CYP2J25 PROTEIN-RELATED"/>
    <property type="match status" value="1"/>
</dbReference>
<dbReference type="SUPFAM" id="SSF48264">
    <property type="entry name" value="Cytochrome P450"/>
    <property type="match status" value="1"/>
</dbReference>
<dbReference type="Bgee" id="ENSPREG00000004573">
    <property type="expression patterns" value="Expressed in caudal fin"/>
</dbReference>
<dbReference type="Pfam" id="PF00067">
    <property type="entry name" value="p450"/>
    <property type="match status" value="1"/>
</dbReference>
<comment type="cofactor">
    <cofactor evidence="1 10">
        <name>heme</name>
        <dbReference type="ChEBI" id="CHEBI:30413"/>
    </cofactor>
</comment>
<evidence type="ECO:0000256" key="2">
    <source>
        <dbReference type="ARBA" id="ARBA00004370"/>
    </source>
</evidence>
<keyword evidence="5 10" id="KW-0479">Metal-binding</keyword>
<feature type="binding site" description="axial binding residue" evidence="10">
    <location>
        <position position="452"/>
    </location>
    <ligand>
        <name>heme</name>
        <dbReference type="ChEBI" id="CHEBI:30413"/>
    </ligand>
    <ligandPart>
        <name>Fe</name>
        <dbReference type="ChEBI" id="CHEBI:18248"/>
    </ligandPart>
</feature>
<protein>
    <submittedName>
        <fullName evidence="12">Cytochrome P450 2J2</fullName>
    </submittedName>
</protein>
<dbReference type="PRINTS" id="PR01686">
    <property type="entry name" value="EP450ICYP2D"/>
</dbReference>
<dbReference type="GO" id="GO:0020037">
    <property type="term" value="F:heme binding"/>
    <property type="evidence" value="ECO:0007669"/>
    <property type="project" value="InterPro"/>
</dbReference>
<dbReference type="InterPro" id="IPR036396">
    <property type="entry name" value="Cyt_P450_sf"/>
</dbReference>
<dbReference type="Ensembl" id="ENSPRET00000007574.1">
    <property type="protein sequence ID" value="ENSPREP00000007482.1"/>
    <property type="gene ID" value="ENSPREG00000004573.1"/>
</dbReference>
<keyword evidence="9" id="KW-0472">Membrane</keyword>
<keyword evidence="7 10" id="KW-0408">Iron</keyword>
<dbReference type="GO" id="GO:0005737">
    <property type="term" value="C:cytoplasm"/>
    <property type="evidence" value="ECO:0007669"/>
    <property type="project" value="TreeGrafter"/>
</dbReference>
<comment type="similarity">
    <text evidence="3 11">Belongs to the cytochrome P450 family.</text>
</comment>
<evidence type="ECO:0000256" key="1">
    <source>
        <dbReference type="ARBA" id="ARBA00001971"/>
    </source>
</evidence>
<evidence type="ECO:0000256" key="3">
    <source>
        <dbReference type="ARBA" id="ARBA00010617"/>
    </source>
</evidence>
<dbReference type="CDD" id="cd11026">
    <property type="entry name" value="CYP2"/>
    <property type="match status" value="1"/>
</dbReference>
<reference evidence="13" key="1">
    <citation type="submission" date="2013-11" db="EMBL/GenBank/DDBJ databases">
        <title>The genomic landscape of the Guanapo guppy.</title>
        <authorList>
            <person name="Kuenstner A."/>
            <person name="Dreyer C."/>
        </authorList>
    </citation>
    <scope>NUCLEOTIDE SEQUENCE</scope>
    <source>
        <strain evidence="13">Guanapo</strain>
    </source>
</reference>
<dbReference type="PROSITE" id="PS00086">
    <property type="entry name" value="CYTOCHROME_P450"/>
    <property type="match status" value="1"/>
</dbReference>
<dbReference type="FunFam" id="1.10.630.10:FF:000004">
    <property type="entry name" value="cytochrome P450 2D15 isoform X1"/>
    <property type="match status" value="1"/>
</dbReference>
<dbReference type="InterPro" id="IPR001128">
    <property type="entry name" value="Cyt_P450"/>
</dbReference>
<dbReference type="InterPro" id="IPR050182">
    <property type="entry name" value="Cytochrome_P450_fam2"/>
</dbReference>
<evidence type="ECO:0000313" key="13">
    <source>
        <dbReference type="Proteomes" id="UP000242638"/>
    </source>
</evidence>
<dbReference type="Gene3D" id="1.10.630.10">
    <property type="entry name" value="Cytochrome P450"/>
    <property type="match status" value="1"/>
</dbReference>
<dbReference type="InterPro" id="IPR002401">
    <property type="entry name" value="Cyt_P450_E_grp-I"/>
</dbReference>
<dbReference type="GeneTree" id="ENSGT00950000182879"/>
<evidence type="ECO:0000256" key="11">
    <source>
        <dbReference type="RuleBase" id="RU000461"/>
    </source>
</evidence>
<evidence type="ECO:0000256" key="8">
    <source>
        <dbReference type="ARBA" id="ARBA00023033"/>
    </source>
</evidence>
<proteinExistence type="inferred from homology"/>
<evidence type="ECO:0000256" key="6">
    <source>
        <dbReference type="ARBA" id="ARBA00023002"/>
    </source>
</evidence>
<dbReference type="PANTHER" id="PTHR24300">
    <property type="entry name" value="CYTOCHROME P450 508A4-RELATED"/>
    <property type="match status" value="1"/>
</dbReference>
<accession>A0A3P9ND84</accession>
<keyword evidence="8 11" id="KW-0503">Monooxygenase</keyword>
<dbReference type="GO" id="GO:0016712">
    <property type="term" value="F:oxidoreductase activity, acting on paired donors, with incorporation or reduction of molecular oxygen, reduced flavin or flavoprotein as one donor, and incorporation of one atom of oxygen"/>
    <property type="evidence" value="ECO:0007669"/>
    <property type="project" value="InterPro"/>
</dbReference>
<dbReference type="InterPro" id="IPR008069">
    <property type="entry name" value="Cyt_P450_E_grp-I_CYP2D-like"/>
</dbReference>
<evidence type="ECO:0000256" key="7">
    <source>
        <dbReference type="ARBA" id="ARBA00023004"/>
    </source>
</evidence>
<dbReference type="STRING" id="8081.ENSPREP00000007482"/>
<organism evidence="12 13">
    <name type="scientific">Poecilia reticulata</name>
    <name type="common">Guppy</name>
    <name type="synonym">Acanthophacelus reticulatus</name>
    <dbReference type="NCBI Taxonomy" id="8081"/>
    <lineage>
        <taxon>Eukaryota</taxon>
        <taxon>Metazoa</taxon>
        <taxon>Chordata</taxon>
        <taxon>Craniata</taxon>
        <taxon>Vertebrata</taxon>
        <taxon>Euteleostomi</taxon>
        <taxon>Actinopterygii</taxon>
        <taxon>Neopterygii</taxon>
        <taxon>Teleostei</taxon>
        <taxon>Neoteleostei</taxon>
        <taxon>Acanthomorphata</taxon>
        <taxon>Ovalentaria</taxon>
        <taxon>Atherinomorphae</taxon>
        <taxon>Cyprinodontiformes</taxon>
        <taxon>Poeciliidae</taxon>
        <taxon>Poeciliinae</taxon>
        <taxon>Poecilia</taxon>
    </lineage>
</organism>
<comment type="subcellular location">
    <subcellularLocation>
        <location evidence="2">Membrane</location>
    </subcellularLocation>
</comment>
<sequence>TDLYELYCLFGLEWLDTRSILIFFFVFLLLSDILRNRKPKNFPPGPRALPFIGDLHHISPARLHLQFTEFAEKYGNVFSLHLFGGKAVIVNGYKHVKEALVEKGEDFMDRPTIPLFSQIFKNKGIVMSNGNPWKVQRRFALHTLRNFGLGKKTMERYIQQECQYLTEVFADQQGKPFSAQALINNAVSNIICCLVFGSRYEYNDKQYQTILENLNEILRLQEGLWQNNICLKIYNVIPSVMKWLPGPQKKIFVLLQNITDFIEIRIKEHKENFDPSSPRDYIDSFLAEMGDVKDKDSGFDLFNLSACTLDLFFAGTETTTTTLHWGLLYMIYYPDIQGQVQAEIDAVIGPSRQPAVTDRENMPYTDAVIHEIQRKGNIIPLNVARMTTKDTTLDKYSIPKGTMVLATLHSVLHDESVWETPHSFNPQHFLDQDGKFRKREAFMPFSAGKRVCLGEQLARMELFLFFTSLLQRFKFSPPPGEKPSLEYKLGATHYPKPYRLCVAQR</sequence>
<dbReference type="Proteomes" id="UP000242638">
    <property type="component" value="Unassembled WGS sequence"/>
</dbReference>
<evidence type="ECO:0000256" key="4">
    <source>
        <dbReference type="ARBA" id="ARBA00022617"/>
    </source>
</evidence>
<dbReference type="InterPro" id="IPR017972">
    <property type="entry name" value="Cyt_P450_CS"/>
</dbReference>
<dbReference type="AlphaFoldDB" id="A0A3P9ND84"/>
<evidence type="ECO:0000256" key="10">
    <source>
        <dbReference type="PIRSR" id="PIRSR602401-1"/>
    </source>
</evidence>
<dbReference type="OMA" id="LCGTELF"/>
<dbReference type="PRINTS" id="PR00463">
    <property type="entry name" value="EP450I"/>
</dbReference>
<dbReference type="GO" id="GO:0005506">
    <property type="term" value="F:iron ion binding"/>
    <property type="evidence" value="ECO:0007669"/>
    <property type="project" value="InterPro"/>
</dbReference>
<keyword evidence="13" id="KW-1185">Reference proteome</keyword>
<keyword evidence="4 10" id="KW-0349">Heme</keyword>
<reference evidence="12" key="2">
    <citation type="submission" date="2025-08" db="UniProtKB">
        <authorList>
            <consortium name="Ensembl"/>
        </authorList>
    </citation>
    <scope>IDENTIFICATION</scope>
    <source>
        <strain evidence="12">Guanapo</strain>
    </source>
</reference>
<evidence type="ECO:0000256" key="5">
    <source>
        <dbReference type="ARBA" id="ARBA00022723"/>
    </source>
</evidence>
<reference evidence="12" key="3">
    <citation type="submission" date="2025-09" db="UniProtKB">
        <authorList>
            <consortium name="Ensembl"/>
        </authorList>
    </citation>
    <scope>IDENTIFICATION</scope>
    <source>
        <strain evidence="12">Guanapo</strain>
    </source>
</reference>
<evidence type="ECO:0000313" key="12">
    <source>
        <dbReference type="Ensembl" id="ENSPREP00000007482.1"/>
    </source>
</evidence>
<dbReference type="GO" id="GO:0006805">
    <property type="term" value="P:xenobiotic metabolic process"/>
    <property type="evidence" value="ECO:0007669"/>
    <property type="project" value="TreeGrafter"/>
</dbReference>
<dbReference type="PRINTS" id="PR00385">
    <property type="entry name" value="P450"/>
</dbReference>
<name>A0A3P9ND84_POERE</name>
<evidence type="ECO:0000256" key="9">
    <source>
        <dbReference type="ARBA" id="ARBA00023136"/>
    </source>
</evidence>
<dbReference type="GO" id="GO:0016020">
    <property type="term" value="C:membrane"/>
    <property type="evidence" value="ECO:0007669"/>
    <property type="project" value="UniProtKB-SubCell"/>
</dbReference>
<dbReference type="GO" id="GO:0006082">
    <property type="term" value="P:organic acid metabolic process"/>
    <property type="evidence" value="ECO:0007669"/>
    <property type="project" value="TreeGrafter"/>
</dbReference>